<evidence type="ECO:0000256" key="2">
    <source>
        <dbReference type="ARBA" id="ARBA00012762"/>
    </source>
</evidence>
<accession>A0A9W4QQV3</accession>
<dbReference type="Pfam" id="PF00925">
    <property type="entry name" value="GTP_cyclohydro2"/>
    <property type="match status" value="1"/>
</dbReference>
<sequence length="426" mass="47248">MILTASTTLPTQLGSFDVKIYRNDKGEEITAICKGELEGRRDLPVRMHSACFTAETLGSLKCDCKQQLDFALAYIERHQGMVIYLPQEGRGIGLSNKIKAYALQEQGYDTIEANTLLNLPIDARTYDDAAQILQLHKLSSVRLLTNNPVKIKQLEELGVKVSGRVPVPSDPTSHAISYLDTKRRQMGHMLGDYHLQPQDCEIVANDRPFVHINFAIDGNANTSCSNGDALPVSCSADWQRVHELRQKYDAIAVGANTWLNDNPKLTVREEVLGRKPLRQPDRVIFSGKKSALLRGLNIDQANIQRSTFLVGQSSNVTAKHLTQINADSYQLALPLAQLRNNKVSSMLVEGGVTLIQSFIEQRLFDLITIYVRTTSICLAVNIATEVLKGIYPDQIEAQAFGDGILLSVTQPKLSCEIKAVQELAYE</sequence>
<dbReference type="PANTHER" id="PTHR21327">
    <property type="entry name" value="GTP CYCLOHYDROLASE II-RELATED"/>
    <property type="match status" value="1"/>
</dbReference>
<dbReference type="GO" id="GO:0008686">
    <property type="term" value="F:3,4-dihydroxy-2-butanone-4-phosphate synthase activity"/>
    <property type="evidence" value="ECO:0007669"/>
    <property type="project" value="TreeGrafter"/>
</dbReference>
<evidence type="ECO:0000256" key="5">
    <source>
        <dbReference type="ARBA" id="ARBA00022801"/>
    </source>
</evidence>
<dbReference type="GO" id="GO:0009231">
    <property type="term" value="P:riboflavin biosynthetic process"/>
    <property type="evidence" value="ECO:0007669"/>
    <property type="project" value="UniProtKB-KW"/>
</dbReference>
<name>A0A9W4QQV3_9GAMM</name>
<dbReference type="SUPFAM" id="SSF142695">
    <property type="entry name" value="RibA-like"/>
    <property type="match status" value="1"/>
</dbReference>
<feature type="domain" description="GTP cyclohydrolase II" evidence="8">
    <location>
        <begin position="5"/>
        <end position="166"/>
    </location>
</feature>
<dbReference type="GO" id="GO:0005525">
    <property type="term" value="F:GTP binding"/>
    <property type="evidence" value="ECO:0007669"/>
    <property type="project" value="UniProtKB-KW"/>
</dbReference>
<dbReference type="InterPro" id="IPR036144">
    <property type="entry name" value="RibA-like_sf"/>
</dbReference>
<keyword evidence="5 10" id="KW-0378">Hydrolase</keyword>
<dbReference type="InterPro" id="IPR002734">
    <property type="entry name" value="RibDG_C"/>
</dbReference>
<dbReference type="RefSeq" id="WP_261625571.1">
    <property type="nucleotide sequence ID" value="NZ_CAMAPC010000001.1"/>
</dbReference>
<dbReference type="AlphaFoldDB" id="A0A9W4QQV3"/>
<dbReference type="Pfam" id="PF01872">
    <property type="entry name" value="RibD_C"/>
    <property type="match status" value="1"/>
</dbReference>
<evidence type="ECO:0000259" key="9">
    <source>
        <dbReference type="Pfam" id="PF01872"/>
    </source>
</evidence>
<reference evidence="10" key="1">
    <citation type="submission" date="2022-07" db="EMBL/GenBank/DDBJ databases">
        <authorList>
            <person name="Criscuolo A."/>
        </authorList>
    </citation>
    <scope>NUCLEOTIDE SEQUENCE</scope>
    <source>
        <strain evidence="10">CIP111854</strain>
    </source>
</reference>
<dbReference type="InterPro" id="IPR024072">
    <property type="entry name" value="DHFR-like_dom_sf"/>
</dbReference>
<evidence type="ECO:0000313" key="10">
    <source>
        <dbReference type="EMBL" id="CAH9049546.1"/>
    </source>
</evidence>
<dbReference type="SUPFAM" id="SSF53597">
    <property type="entry name" value="Dihydrofolate reductase-like"/>
    <property type="match status" value="1"/>
</dbReference>
<dbReference type="Gene3D" id="3.40.430.10">
    <property type="entry name" value="Dihydrofolate Reductase, subunit A"/>
    <property type="match status" value="1"/>
</dbReference>
<comment type="pathway">
    <text evidence="1">Cofactor biosynthesis; riboflavin biosynthesis.</text>
</comment>
<gene>
    <name evidence="10" type="primary">ribBA_2</name>
    <name evidence="10" type="ORF">PSECIP111854_00188</name>
</gene>
<keyword evidence="6" id="KW-0342">GTP-binding</keyword>
<dbReference type="PANTHER" id="PTHR21327:SF47">
    <property type="entry name" value="GTP CYCLOHYDROLASE II DOMAIN-CONTAINING PROTEIN"/>
    <property type="match status" value="1"/>
</dbReference>
<evidence type="ECO:0000256" key="3">
    <source>
        <dbReference type="ARBA" id="ARBA00022619"/>
    </source>
</evidence>
<keyword evidence="4" id="KW-0547">Nucleotide-binding</keyword>
<evidence type="ECO:0000256" key="7">
    <source>
        <dbReference type="ARBA" id="ARBA00049295"/>
    </source>
</evidence>
<dbReference type="GO" id="GO:0003935">
    <property type="term" value="F:GTP cyclohydrolase II activity"/>
    <property type="evidence" value="ECO:0007669"/>
    <property type="project" value="UniProtKB-EC"/>
</dbReference>
<protein>
    <recommendedName>
        <fullName evidence="2">GTP cyclohydrolase II</fullName>
        <ecNumber evidence="2">3.5.4.25</ecNumber>
    </recommendedName>
</protein>
<keyword evidence="3" id="KW-0686">Riboflavin biosynthesis</keyword>
<dbReference type="InterPro" id="IPR000926">
    <property type="entry name" value="RibA"/>
</dbReference>
<dbReference type="Gene3D" id="3.40.50.10990">
    <property type="entry name" value="GTP cyclohydrolase II"/>
    <property type="match status" value="1"/>
</dbReference>
<evidence type="ECO:0000313" key="11">
    <source>
        <dbReference type="Proteomes" id="UP001152467"/>
    </source>
</evidence>
<keyword evidence="11" id="KW-1185">Reference proteome</keyword>
<dbReference type="InterPro" id="IPR032677">
    <property type="entry name" value="GTP_cyclohydro_II"/>
</dbReference>
<dbReference type="NCBIfam" id="NF001591">
    <property type="entry name" value="PRK00393.1"/>
    <property type="match status" value="1"/>
</dbReference>
<evidence type="ECO:0000256" key="1">
    <source>
        <dbReference type="ARBA" id="ARBA00005104"/>
    </source>
</evidence>
<proteinExistence type="predicted"/>
<dbReference type="Proteomes" id="UP001152467">
    <property type="component" value="Unassembled WGS sequence"/>
</dbReference>
<dbReference type="GO" id="GO:0005829">
    <property type="term" value="C:cytosol"/>
    <property type="evidence" value="ECO:0007669"/>
    <property type="project" value="TreeGrafter"/>
</dbReference>
<evidence type="ECO:0000256" key="4">
    <source>
        <dbReference type="ARBA" id="ARBA00022741"/>
    </source>
</evidence>
<dbReference type="CDD" id="cd00641">
    <property type="entry name" value="GTP_cyclohydro2"/>
    <property type="match status" value="1"/>
</dbReference>
<organism evidence="10 11">
    <name type="scientific">Pseudoalteromonas holothuriae</name>
    <dbReference type="NCBI Taxonomy" id="2963714"/>
    <lineage>
        <taxon>Bacteria</taxon>
        <taxon>Pseudomonadati</taxon>
        <taxon>Pseudomonadota</taxon>
        <taxon>Gammaproteobacteria</taxon>
        <taxon>Alteromonadales</taxon>
        <taxon>Pseudoalteromonadaceae</taxon>
        <taxon>Pseudoalteromonas</taxon>
    </lineage>
</organism>
<evidence type="ECO:0000259" key="8">
    <source>
        <dbReference type="Pfam" id="PF00925"/>
    </source>
</evidence>
<evidence type="ECO:0000256" key="6">
    <source>
        <dbReference type="ARBA" id="ARBA00023134"/>
    </source>
</evidence>
<comment type="caution">
    <text evidence="10">The sequence shown here is derived from an EMBL/GenBank/DDBJ whole genome shotgun (WGS) entry which is preliminary data.</text>
</comment>
<dbReference type="GO" id="GO:0008703">
    <property type="term" value="F:5-amino-6-(5-phosphoribosylamino)uracil reductase activity"/>
    <property type="evidence" value="ECO:0007669"/>
    <property type="project" value="InterPro"/>
</dbReference>
<comment type="catalytic activity">
    <reaction evidence="7">
        <text>GTP + 4 H2O = 2,5-diamino-6-hydroxy-4-(5-phosphoribosylamino)-pyrimidine + formate + 2 phosphate + 3 H(+)</text>
        <dbReference type="Rhea" id="RHEA:23704"/>
        <dbReference type="ChEBI" id="CHEBI:15377"/>
        <dbReference type="ChEBI" id="CHEBI:15378"/>
        <dbReference type="ChEBI" id="CHEBI:15740"/>
        <dbReference type="ChEBI" id="CHEBI:37565"/>
        <dbReference type="ChEBI" id="CHEBI:43474"/>
        <dbReference type="ChEBI" id="CHEBI:58614"/>
        <dbReference type="EC" id="3.5.4.25"/>
    </reaction>
</comment>
<dbReference type="EMBL" id="CAMAPC010000001">
    <property type="protein sequence ID" value="CAH9049546.1"/>
    <property type="molecule type" value="Genomic_DNA"/>
</dbReference>
<dbReference type="EC" id="3.5.4.25" evidence="2"/>
<feature type="domain" description="Bacterial bifunctional deaminase-reductase C-terminal" evidence="9">
    <location>
        <begin position="215"/>
        <end position="371"/>
    </location>
</feature>